<dbReference type="InterPro" id="IPR011010">
    <property type="entry name" value="DNA_brk_join_enz"/>
</dbReference>
<protein>
    <submittedName>
        <fullName evidence="5">Tyrosine recombinase</fullName>
    </submittedName>
</protein>
<dbReference type="OrthoDB" id="1493636at2"/>
<dbReference type="PANTHER" id="PTHR30349:SF64">
    <property type="entry name" value="PROPHAGE INTEGRASE INTD-RELATED"/>
    <property type="match status" value="1"/>
</dbReference>
<accession>A0A4Y1WV66</accession>
<evidence type="ECO:0000313" key="6">
    <source>
        <dbReference type="Proteomes" id="UP000318946"/>
    </source>
</evidence>
<evidence type="ECO:0000259" key="4">
    <source>
        <dbReference type="PROSITE" id="PS51898"/>
    </source>
</evidence>
<keyword evidence="3" id="KW-0233">DNA recombination</keyword>
<dbReference type="CDD" id="cd01185">
    <property type="entry name" value="INTN1_C_like"/>
    <property type="match status" value="1"/>
</dbReference>
<comment type="similarity">
    <text evidence="1">Belongs to the 'phage' integrase family.</text>
</comment>
<evidence type="ECO:0000313" key="5">
    <source>
        <dbReference type="EMBL" id="BBL04880.1"/>
    </source>
</evidence>
<dbReference type="Pfam" id="PF13102">
    <property type="entry name" value="Phage_int_SAM_5"/>
    <property type="match status" value="1"/>
</dbReference>
<dbReference type="PROSITE" id="PS51898">
    <property type="entry name" value="TYR_RECOMBINASE"/>
    <property type="match status" value="1"/>
</dbReference>
<sequence>MRSTFKVLFYLKRTKNTPRAVYPVMGRSTINGTISQFSAKINVPEQLWEVKGGRAKGKSVESERINRHLDNIRIQIGKHYQSICDHDAYVTAEKVKNAWLGMGERYRTLVDVFEHYTNDLFKRIGVDRSESTWWRYRAVLGHLRAFLKYEYNLHDIPLLELEQSFIEQYHVYLKTVCHLKAGSACRYIDCLNNVVRISFNNGLMPRNPFASYSYSAPKEPRTFLSEKELRIFQTTRLKSAKHEYHRDLFLFSCFTGICYKDMRYLTCEQIIPDTEGHLWIHGNRCKTGGEYMVKFLPAALRLLEKYRGTAPSPLAFDMPKPSSINCSLRRITKQCGISRHITFHAARHTFATTLCLSQGIPLSTVSKMLGHKQITTTQIYAQTTPIMIEDAIDRVESRLGGKFAA</sequence>
<evidence type="ECO:0000256" key="3">
    <source>
        <dbReference type="ARBA" id="ARBA00023172"/>
    </source>
</evidence>
<evidence type="ECO:0000256" key="2">
    <source>
        <dbReference type="ARBA" id="ARBA00023125"/>
    </source>
</evidence>
<organism evidence="5 6">
    <name type="scientific">Alistipes communis</name>
    <dbReference type="NCBI Taxonomy" id="2585118"/>
    <lineage>
        <taxon>Bacteria</taxon>
        <taxon>Pseudomonadati</taxon>
        <taxon>Bacteroidota</taxon>
        <taxon>Bacteroidia</taxon>
        <taxon>Bacteroidales</taxon>
        <taxon>Rikenellaceae</taxon>
        <taxon>Alistipes</taxon>
    </lineage>
</organism>
<dbReference type="InterPro" id="IPR050090">
    <property type="entry name" value="Tyrosine_recombinase_XerCD"/>
</dbReference>
<dbReference type="Proteomes" id="UP000318946">
    <property type="component" value="Chromosome"/>
</dbReference>
<dbReference type="InterPro" id="IPR002104">
    <property type="entry name" value="Integrase_catalytic"/>
</dbReference>
<dbReference type="Pfam" id="PF17293">
    <property type="entry name" value="Arm-DNA-bind_5"/>
    <property type="match status" value="1"/>
</dbReference>
<gene>
    <name evidence="5" type="ORF">A5CBH24_21930</name>
</gene>
<reference evidence="6" key="1">
    <citation type="submission" date="2019-06" db="EMBL/GenBank/DDBJ databases">
        <title>Alistipes onderdonkii subsp. vulgaris subsp. nov., Alistipes dispar sp. nov. and Alistipes communis sp. nov., isolated from human faeces, and creation of Alistipes onderdonkii subsp. onderdonkii subsp. nov.</title>
        <authorList>
            <person name="Sakamoto M."/>
            <person name="Ikeyama N."/>
            <person name="Ogata Y."/>
            <person name="Suda W."/>
            <person name="Iino T."/>
            <person name="Hattori M."/>
            <person name="Ohkuma M."/>
        </authorList>
    </citation>
    <scope>NUCLEOTIDE SEQUENCE [LARGE SCALE GENOMIC DNA]</scope>
    <source>
        <strain evidence="6">5CBH24</strain>
    </source>
</reference>
<dbReference type="PANTHER" id="PTHR30349">
    <property type="entry name" value="PHAGE INTEGRASE-RELATED"/>
    <property type="match status" value="1"/>
</dbReference>
<feature type="domain" description="Tyr recombinase" evidence="4">
    <location>
        <begin position="218"/>
        <end position="393"/>
    </location>
</feature>
<proteinExistence type="inferred from homology"/>
<dbReference type="InterPro" id="IPR035386">
    <property type="entry name" value="Arm-DNA-bind_5"/>
</dbReference>
<dbReference type="Pfam" id="PF00589">
    <property type="entry name" value="Phage_integrase"/>
    <property type="match status" value="1"/>
</dbReference>
<evidence type="ECO:0000256" key="1">
    <source>
        <dbReference type="ARBA" id="ARBA00008857"/>
    </source>
</evidence>
<dbReference type="GO" id="GO:0006310">
    <property type="term" value="P:DNA recombination"/>
    <property type="evidence" value="ECO:0007669"/>
    <property type="project" value="UniProtKB-KW"/>
</dbReference>
<dbReference type="Gene3D" id="1.10.443.10">
    <property type="entry name" value="Intergrase catalytic core"/>
    <property type="match status" value="1"/>
</dbReference>
<keyword evidence="6" id="KW-1185">Reference proteome</keyword>
<dbReference type="InterPro" id="IPR025269">
    <property type="entry name" value="SAM-like_dom"/>
</dbReference>
<dbReference type="GO" id="GO:0015074">
    <property type="term" value="P:DNA integration"/>
    <property type="evidence" value="ECO:0007669"/>
    <property type="project" value="InterPro"/>
</dbReference>
<dbReference type="GeneID" id="78342907"/>
<keyword evidence="2" id="KW-0238">DNA-binding</keyword>
<dbReference type="InterPro" id="IPR013762">
    <property type="entry name" value="Integrase-like_cat_sf"/>
</dbReference>
<dbReference type="SUPFAM" id="SSF56349">
    <property type="entry name" value="DNA breaking-rejoining enzymes"/>
    <property type="match status" value="1"/>
</dbReference>
<name>A0A4Y1WV66_9BACT</name>
<dbReference type="AlphaFoldDB" id="A0A4Y1WV66"/>
<dbReference type="Gene3D" id="1.10.150.130">
    <property type="match status" value="1"/>
</dbReference>
<dbReference type="RefSeq" id="WP_141413203.1">
    <property type="nucleotide sequence ID" value="NZ_AP019735.1"/>
</dbReference>
<dbReference type="EMBL" id="AP019735">
    <property type="protein sequence ID" value="BBL04880.1"/>
    <property type="molecule type" value="Genomic_DNA"/>
</dbReference>
<dbReference type="GO" id="GO:0003677">
    <property type="term" value="F:DNA binding"/>
    <property type="evidence" value="ECO:0007669"/>
    <property type="project" value="UniProtKB-KW"/>
</dbReference>
<dbReference type="KEGG" id="acou:A5CBH24_21930"/>
<dbReference type="InterPro" id="IPR010998">
    <property type="entry name" value="Integrase_recombinase_N"/>
</dbReference>